<dbReference type="Proteomes" id="UP001331561">
    <property type="component" value="Unassembled WGS sequence"/>
</dbReference>
<keyword evidence="2" id="KW-1185">Reference proteome</keyword>
<protein>
    <submittedName>
        <fullName evidence="1">Uncharacterized protein</fullName>
    </submittedName>
</protein>
<gene>
    <name evidence="1" type="ORF">VVD49_18160</name>
</gene>
<reference evidence="1 2" key="1">
    <citation type="submission" date="2024-01" db="EMBL/GenBank/DDBJ databases">
        <title>Uliginosibacterium soil sp. nov.</title>
        <authorList>
            <person name="Lv Y."/>
        </authorList>
    </citation>
    <scope>NUCLEOTIDE SEQUENCE [LARGE SCALE GENOMIC DNA]</scope>
    <source>
        <strain evidence="1 2">H3</strain>
    </source>
</reference>
<comment type="caution">
    <text evidence="1">The sequence shown here is derived from an EMBL/GenBank/DDBJ whole genome shotgun (WGS) entry which is preliminary data.</text>
</comment>
<dbReference type="RefSeq" id="WP_327600637.1">
    <property type="nucleotide sequence ID" value="NZ_JAYXHS010000004.1"/>
</dbReference>
<proteinExistence type="predicted"/>
<accession>A0ABU6K708</accession>
<evidence type="ECO:0000313" key="2">
    <source>
        <dbReference type="Proteomes" id="UP001331561"/>
    </source>
</evidence>
<name>A0ABU6K708_9RHOO</name>
<dbReference type="EMBL" id="JAYXHS010000004">
    <property type="protein sequence ID" value="MEC5387663.1"/>
    <property type="molecule type" value="Genomic_DNA"/>
</dbReference>
<sequence>MGLLSDIFSKAPVVFADELVVKIARQFPPASEAQLGKKGAQRRLEGVIEPVMQDIDIFQQKNRLGWIGKARFGNAVRWRLIEKGYSKGFSEAITEGVIRQITVQS</sequence>
<evidence type="ECO:0000313" key="1">
    <source>
        <dbReference type="EMBL" id="MEC5387663.1"/>
    </source>
</evidence>
<organism evidence="1 2">
    <name type="scientific">Uliginosibacterium silvisoli</name>
    <dbReference type="NCBI Taxonomy" id="3114758"/>
    <lineage>
        <taxon>Bacteria</taxon>
        <taxon>Pseudomonadati</taxon>
        <taxon>Pseudomonadota</taxon>
        <taxon>Betaproteobacteria</taxon>
        <taxon>Rhodocyclales</taxon>
        <taxon>Zoogloeaceae</taxon>
        <taxon>Uliginosibacterium</taxon>
    </lineage>
</organism>